<evidence type="ECO:0000313" key="2">
    <source>
        <dbReference type="Proteomes" id="UP000664800"/>
    </source>
</evidence>
<proteinExistence type="predicted"/>
<dbReference type="EMBL" id="JAFKMR010000032">
    <property type="protein sequence ID" value="MBN8745523.1"/>
    <property type="molecule type" value="Genomic_DNA"/>
</dbReference>
<name>A0A8I1SXA9_THIA3</name>
<dbReference type="Proteomes" id="UP000664800">
    <property type="component" value="Unassembled WGS sequence"/>
</dbReference>
<dbReference type="RefSeq" id="WP_276732357.1">
    <property type="nucleotide sequence ID" value="NZ_JAFKMR010000032.1"/>
</dbReference>
<evidence type="ECO:0000313" key="1">
    <source>
        <dbReference type="EMBL" id="MBN8745523.1"/>
    </source>
</evidence>
<gene>
    <name evidence="1" type="ORF">J0I24_14655</name>
</gene>
<accession>A0A8I1SXA9</accession>
<protein>
    <submittedName>
        <fullName evidence="1">Uncharacterized protein</fullName>
    </submittedName>
</protein>
<comment type="caution">
    <text evidence="1">The sequence shown here is derived from an EMBL/GenBank/DDBJ whole genome shotgun (WGS) entry which is preliminary data.</text>
</comment>
<dbReference type="AlphaFoldDB" id="A0A8I1SXA9"/>
<sequence length="113" mass="12480">MHNKSSYEAARETLDDMARVEPGDPFAGHRAVFKGAVRVAPALRKAAIHARLSEALRSAYYVNGILWDVYPGYRAALINLADALCEDIARDDELMAWAAQEMAEKSRGEKCLA</sequence>
<reference evidence="1" key="1">
    <citation type="submission" date="2021-02" db="EMBL/GenBank/DDBJ databases">
        <title>Thiocyanate and organic carbon inputs drive convergent selection for specific autotrophic Afipia and Thiobacillus strains within complex microbiomes.</title>
        <authorList>
            <person name="Huddy R.J."/>
            <person name="Sachdeva R."/>
            <person name="Kadzinga F."/>
            <person name="Kantor R.S."/>
            <person name="Harrison S.T.L."/>
            <person name="Banfield J.F."/>
        </authorList>
    </citation>
    <scope>NUCLEOTIDE SEQUENCE</scope>
    <source>
        <strain evidence="1">SCN18_13_7_16_R3_B_64_19</strain>
    </source>
</reference>
<organism evidence="1 2">
    <name type="scientific">Thiomonas arsenitoxydans (strain DSM 22701 / CIP 110005 / 3As)</name>
    <dbReference type="NCBI Taxonomy" id="426114"/>
    <lineage>
        <taxon>Bacteria</taxon>
        <taxon>Pseudomonadati</taxon>
        <taxon>Pseudomonadota</taxon>
        <taxon>Betaproteobacteria</taxon>
        <taxon>Burkholderiales</taxon>
        <taxon>Thiomonas</taxon>
    </lineage>
</organism>